<dbReference type="InterPro" id="IPR036390">
    <property type="entry name" value="WH_DNA-bd_sf"/>
</dbReference>
<evidence type="ECO:0000256" key="1">
    <source>
        <dbReference type="ARBA" id="ARBA00022603"/>
    </source>
</evidence>
<dbReference type="InterPro" id="IPR016461">
    <property type="entry name" value="COMT-like"/>
</dbReference>
<dbReference type="InterPro" id="IPR029063">
    <property type="entry name" value="SAM-dependent_MTases_sf"/>
</dbReference>
<gene>
    <name evidence="5" type="ORF">F5878DRAFT_727017</name>
</gene>
<protein>
    <submittedName>
        <fullName evidence="5">S-adenosyl-L-methionine-dependent methyltransferase</fullName>
    </submittedName>
</protein>
<dbReference type="GO" id="GO:0008171">
    <property type="term" value="F:O-methyltransferase activity"/>
    <property type="evidence" value="ECO:0007669"/>
    <property type="project" value="InterPro"/>
</dbReference>
<dbReference type="SUPFAM" id="SSF46785">
    <property type="entry name" value="Winged helix' DNA-binding domain"/>
    <property type="match status" value="1"/>
</dbReference>
<dbReference type="SUPFAM" id="SSF53335">
    <property type="entry name" value="S-adenosyl-L-methionine-dependent methyltransferases"/>
    <property type="match status" value="1"/>
</dbReference>
<dbReference type="Proteomes" id="UP001163846">
    <property type="component" value="Unassembled WGS sequence"/>
</dbReference>
<dbReference type="InterPro" id="IPR001077">
    <property type="entry name" value="COMT_C"/>
</dbReference>
<dbReference type="EMBL" id="MU806347">
    <property type="protein sequence ID" value="KAJ3836123.1"/>
    <property type="molecule type" value="Genomic_DNA"/>
</dbReference>
<dbReference type="InterPro" id="IPR036388">
    <property type="entry name" value="WH-like_DNA-bd_sf"/>
</dbReference>
<proteinExistence type="predicted"/>
<evidence type="ECO:0000256" key="3">
    <source>
        <dbReference type="ARBA" id="ARBA00022691"/>
    </source>
</evidence>
<evidence type="ECO:0000256" key="2">
    <source>
        <dbReference type="ARBA" id="ARBA00022679"/>
    </source>
</evidence>
<keyword evidence="1 5" id="KW-0489">Methyltransferase</keyword>
<sequence length="445" mass="49260">MSGPSEVQRLLAIINQAATDALSEYATHGEDVPSIYEAKSHPLDLSDAAFNLKKIIRTLEGACHQLCATLAPPLHTVLNNGQDYSWACLRVAASKGITEILDDHPDGVHIDELSLKVGITKGKLATIMRTLVARHCYQEVSKDVYANNRLSLTLRSQTPGTAFLDLQTQEGQQAAFYLQKSLDDPVYGPATDLQHTAFTYSVKDTGFSGTLYEWIREHKDRLQVMIKGMVGMNQLMGTLSVLEVFPWGKYKTICDVGSGSGSFTWSLVQKFPAIEVTMFDLPETISVAEKAAADQKNGVDRVKFSSGNFFEGSPPDGLDVYYLRNIIHNWPDNSALSILQSVQKAMRKDSRVLVHDYILPSYHDPEGDNPAHALDKAPPPMLPDFGYGNMRLHNQNLTMLFMYNSRERTVAELTGLSQAAGLKLSRVWDLGETAVFELVRSDSSE</sequence>
<dbReference type="GO" id="GO:0032259">
    <property type="term" value="P:methylation"/>
    <property type="evidence" value="ECO:0007669"/>
    <property type="project" value="UniProtKB-KW"/>
</dbReference>
<reference evidence="5" key="1">
    <citation type="submission" date="2022-08" db="EMBL/GenBank/DDBJ databases">
        <authorList>
            <consortium name="DOE Joint Genome Institute"/>
            <person name="Min B."/>
            <person name="Riley R."/>
            <person name="Sierra-Patev S."/>
            <person name="Naranjo-Ortiz M."/>
            <person name="Looney B."/>
            <person name="Konkel Z."/>
            <person name="Slot J.C."/>
            <person name="Sakamoto Y."/>
            <person name="Steenwyk J.L."/>
            <person name="Rokas A."/>
            <person name="Carro J."/>
            <person name="Camarero S."/>
            <person name="Ferreira P."/>
            <person name="Molpeceres G."/>
            <person name="Ruiz-Duenas F.J."/>
            <person name="Serrano A."/>
            <person name="Henrissat B."/>
            <person name="Drula E."/>
            <person name="Hughes K.W."/>
            <person name="Mata J.L."/>
            <person name="Ishikawa N.K."/>
            <person name="Vargas-Isla R."/>
            <person name="Ushijima S."/>
            <person name="Smith C.A."/>
            <person name="Ahrendt S."/>
            <person name="Andreopoulos W."/>
            <person name="He G."/>
            <person name="Labutti K."/>
            <person name="Lipzen A."/>
            <person name="Ng V."/>
            <person name="Sandor L."/>
            <person name="Barry K."/>
            <person name="Martinez A.T."/>
            <person name="Xiao Y."/>
            <person name="Gibbons J.G."/>
            <person name="Terashima K."/>
            <person name="Hibbett D.S."/>
            <person name="Grigoriev I.V."/>
        </authorList>
    </citation>
    <scope>NUCLEOTIDE SEQUENCE</scope>
    <source>
        <strain evidence="5">TFB9207</strain>
    </source>
</reference>
<dbReference type="Pfam" id="PF00891">
    <property type="entry name" value="Methyltransf_2"/>
    <property type="match status" value="1"/>
</dbReference>
<dbReference type="AlphaFoldDB" id="A0AA38P4F2"/>
<evidence type="ECO:0000313" key="5">
    <source>
        <dbReference type="EMBL" id="KAJ3836123.1"/>
    </source>
</evidence>
<dbReference type="PROSITE" id="PS51683">
    <property type="entry name" value="SAM_OMT_II"/>
    <property type="match status" value="1"/>
</dbReference>
<keyword evidence="3" id="KW-0949">S-adenosyl-L-methionine</keyword>
<keyword evidence="2" id="KW-0808">Transferase</keyword>
<dbReference type="Gene3D" id="3.40.50.150">
    <property type="entry name" value="Vaccinia Virus protein VP39"/>
    <property type="match status" value="1"/>
</dbReference>
<dbReference type="CDD" id="cd02440">
    <property type="entry name" value="AdoMet_MTases"/>
    <property type="match status" value="1"/>
</dbReference>
<accession>A0AA38P4F2</accession>
<evidence type="ECO:0000313" key="6">
    <source>
        <dbReference type="Proteomes" id="UP001163846"/>
    </source>
</evidence>
<dbReference type="Gene3D" id="1.10.10.10">
    <property type="entry name" value="Winged helix-like DNA-binding domain superfamily/Winged helix DNA-binding domain"/>
    <property type="match status" value="1"/>
</dbReference>
<feature type="domain" description="O-methyltransferase C-terminal" evidence="4">
    <location>
        <begin position="206"/>
        <end position="422"/>
    </location>
</feature>
<comment type="caution">
    <text evidence="5">The sequence shown here is derived from an EMBL/GenBank/DDBJ whole genome shotgun (WGS) entry which is preliminary data.</text>
</comment>
<evidence type="ECO:0000259" key="4">
    <source>
        <dbReference type="Pfam" id="PF00891"/>
    </source>
</evidence>
<name>A0AA38P4F2_9AGAR</name>
<dbReference type="PANTHER" id="PTHR43712:SF2">
    <property type="entry name" value="O-METHYLTRANSFERASE CICE"/>
    <property type="match status" value="1"/>
</dbReference>
<organism evidence="5 6">
    <name type="scientific">Lentinula raphanica</name>
    <dbReference type="NCBI Taxonomy" id="153919"/>
    <lineage>
        <taxon>Eukaryota</taxon>
        <taxon>Fungi</taxon>
        <taxon>Dikarya</taxon>
        <taxon>Basidiomycota</taxon>
        <taxon>Agaricomycotina</taxon>
        <taxon>Agaricomycetes</taxon>
        <taxon>Agaricomycetidae</taxon>
        <taxon>Agaricales</taxon>
        <taxon>Marasmiineae</taxon>
        <taxon>Omphalotaceae</taxon>
        <taxon>Lentinula</taxon>
    </lineage>
</organism>
<keyword evidence="6" id="KW-1185">Reference proteome</keyword>
<dbReference type="PANTHER" id="PTHR43712">
    <property type="entry name" value="PUTATIVE (AFU_ORTHOLOGUE AFUA_4G14580)-RELATED"/>
    <property type="match status" value="1"/>
</dbReference>